<dbReference type="Gene3D" id="3.30.450.20">
    <property type="entry name" value="PAS domain"/>
    <property type="match status" value="1"/>
</dbReference>
<dbReference type="RefSeq" id="WP_239262989.1">
    <property type="nucleotide sequence ID" value="NZ_JAKRCV010000011.1"/>
</dbReference>
<dbReference type="InterPro" id="IPR035965">
    <property type="entry name" value="PAS-like_dom_sf"/>
</dbReference>
<dbReference type="InterPro" id="IPR013656">
    <property type="entry name" value="PAS_4"/>
</dbReference>
<proteinExistence type="predicted"/>
<dbReference type="EMBL" id="JAKRCV010000011">
    <property type="protein sequence ID" value="MCG7321370.1"/>
    <property type="molecule type" value="Genomic_DNA"/>
</dbReference>
<accession>A0ABS9Q0G7</accession>
<keyword evidence="3" id="KW-1185">Reference proteome</keyword>
<feature type="domain" description="PAS fold-4" evidence="1">
    <location>
        <begin position="17"/>
        <end position="116"/>
    </location>
</feature>
<name>A0ABS9Q0G7_9MICO</name>
<protein>
    <submittedName>
        <fullName evidence="2">PAS domain S-box protein</fullName>
    </submittedName>
</protein>
<dbReference type="NCBIfam" id="TIGR00229">
    <property type="entry name" value="sensory_box"/>
    <property type="match status" value="1"/>
</dbReference>
<evidence type="ECO:0000313" key="2">
    <source>
        <dbReference type="EMBL" id="MCG7321370.1"/>
    </source>
</evidence>
<dbReference type="Proteomes" id="UP001521931">
    <property type="component" value="Unassembled WGS sequence"/>
</dbReference>
<organism evidence="2 3">
    <name type="scientific">Arsenicicoccus bolidensis</name>
    <dbReference type="NCBI Taxonomy" id="229480"/>
    <lineage>
        <taxon>Bacteria</taxon>
        <taxon>Bacillati</taxon>
        <taxon>Actinomycetota</taxon>
        <taxon>Actinomycetes</taxon>
        <taxon>Micrococcales</taxon>
        <taxon>Intrasporangiaceae</taxon>
        <taxon>Arsenicicoccus</taxon>
    </lineage>
</organism>
<evidence type="ECO:0000259" key="1">
    <source>
        <dbReference type="Pfam" id="PF08448"/>
    </source>
</evidence>
<dbReference type="SUPFAM" id="SSF55785">
    <property type="entry name" value="PYP-like sensor domain (PAS domain)"/>
    <property type="match status" value="1"/>
</dbReference>
<gene>
    <name evidence="2" type="ORF">MHL29_05595</name>
</gene>
<comment type="caution">
    <text evidence="2">The sequence shown here is derived from an EMBL/GenBank/DDBJ whole genome shotgun (WGS) entry which is preliminary data.</text>
</comment>
<reference evidence="2 3" key="1">
    <citation type="submission" date="2022-02" db="EMBL/GenBank/DDBJ databases">
        <title>Uncovering new skin microbiome diversity through culturing and metagenomics.</title>
        <authorList>
            <person name="Conlan S."/>
            <person name="Deming C."/>
            <person name="Nisc Comparative Sequencing Program N."/>
            <person name="Segre J.A."/>
        </authorList>
    </citation>
    <scope>NUCLEOTIDE SEQUENCE [LARGE SCALE GENOMIC DNA]</scope>
    <source>
        <strain evidence="2 3">ACRQZ</strain>
    </source>
</reference>
<evidence type="ECO:0000313" key="3">
    <source>
        <dbReference type="Proteomes" id="UP001521931"/>
    </source>
</evidence>
<dbReference type="Pfam" id="PF08448">
    <property type="entry name" value="PAS_4"/>
    <property type="match status" value="1"/>
</dbReference>
<sequence length="130" mass="13987">MAESRQQQEYFRSLVQDSQDVIMICDGRGVLEYVSPVAERVIGTEEALRSVDDPRSSTLAEVLLVDPTVVTEALRLAKDGGSALFDVQTDGRVLETSVAPRPDGFVVAVRDVTARVSCASGCTRSPTTTP</sequence>
<dbReference type="InterPro" id="IPR000014">
    <property type="entry name" value="PAS"/>
</dbReference>